<dbReference type="InterPro" id="IPR050109">
    <property type="entry name" value="HTH-type_TetR-like_transc_reg"/>
</dbReference>
<dbReference type="InterPro" id="IPR023772">
    <property type="entry name" value="DNA-bd_HTH_TetR-type_CS"/>
</dbReference>
<feature type="compositionally biased region" description="Polar residues" evidence="5">
    <location>
        <begin position="233"/>
        <end position="242"/>
    </location>
</feature>
<keyword evidence="8" id="KW-1185">Reference proteome</keyword>
<protein>
    <recommendedName>
        <fullName evidence="6">HTH tetR-type domain-containing protein</fullName>
    </recommendedName>
</protein>
<keyword evidence="1" id="KW-0805">Transcription regulation</keyword>
<dbReference type="PANTHER" id="PTHR30055:SF234">
    <property type="entry name" value="HTH-TYPE TRANSCRIPTIONAL REGULATOR BETI"/>
    <property type="match status" value="1"/>
</dbReference>
<dbReference type="Proteomes" id="UP001501536">
    <property type="component" value="Unassembled WGS sequence"/>
</dbReference>
<dbReference type="InterPro" id="IPR001647">
    <property type="entry name" value="HTH_TetR"/>
</dbReference>
<evidence type="ECO:0000256" key="5">
    <source>
        <dbReference type="SAM" id="MobiDB-lite"/>
    </source>
</evidence>
<proteinExistence type="predicted"/>
<dbReference type="Pfam" id="PF00440">
    <property type="entry name" value="TetR_N"/>
    <property type="match status" value="1"/>
</dbReference>
<dbReference type="Gene3D" id="1.10.357.10">
    <property type="entry name" value="Tetracycline Repressor, domain 2"/>
    <property type="match status" value="1"/>
</dbReference>
<feature type="DNA-binding region" description="H-T-H motif" evidence="4">
    <location>
        <begin position="49"/>
        <end position="68"/>
    </location>
</feature>
<dbReference type="PROSITE" id="PS50977">
    <property type="entry name" value="HTH_TETR_2"/>
    <property type="match status" value="1"/>
</dbReference>
<sequence length="253" mass="27487">MHPCNKLLVVESNQNDECSRRERHRRDTWKAIHDEAYAIAAEAGPAAVTIEAVAERAGISRRTFFNYFATKEDAILGVRPPAIDPGDLEAFRTGGEDLLTRAVRLLAGTLALASLDGSFVRRRELVRKHPELRDRSVRLVADIERQVAEAVRADGEYDGDAGRALLVLAGAITRFAISRYQHEGPENLDGYLTDAVALFRSIAVEGAEPGLADGPARAAPADPAAPAPPGVPTYQNAPTHRNAQPHRMSEETP</sequence>
<keyword evidence="2 4" id="KW-0238">DNA-binding</keyword>
<evidence type="ECO:0000259" key="6">
    <source>
        <dbReference type="PROSITE" id="PS50977"/>
    </source>
</evidence>
<name>A0ABP7DRC6_9MICC</name>
<evidence type="ECO:0000256" key="4">
    <source>
        <dbReference type="PROSITE-ProRule" id="PRU00335"/>
    </source>
</evidence>
<evidence type="ECO:0000256" key="3">
    <source>
        <dbReference type="ARBA" id="ARBA00023163"/>
    </source>
</evidence>
<evidence type="ECO:0000313" key="8">
    <source>
        <dbReference type="Proteomes" id="UP001501536"/>
    </source>
</evidence>
<evidence type="ECO:0000313" key="7">
    <source>
        <dbReference type="EMBL" id="GAA3708434.1"/>
    </source>
</evidence>
<comment type="caution">
    <text evidence="7">The sequence shown here is derived from an EMBL/GenBank/DDBJ whole genome shotgun (WGS) entry which is preliminary data.</text>
</comment>
<reference evidence="8" key="1">
    <citation type="journal article" date="2019" name="Int. J. Syst. Evol. Microbiol.">
        <title>The Global Catalogue of Microorganisms (GCM) 10K type strain sequencing project: providing services to taxonomists for standard genome sequencing and annotation.</title>
        <authorList>
            <consortium name="The Broad Institute Genomics Platform"/>
            <consortium name="The Broad Institute Genome Sequencing Center for Infectious Disease"/>
            <person name="Wu L."/>
            <person name="Ma J."/>
        </authorList>
    </citation>
    <scope>NUCLEOTIDE SEQUENCE [LARGE SCALE GENOMIC DNA]</scope>
    <source>
        <strain evidence="8">JCM 16961</strain>
    </source>
</reference>
<evidence type="ECO:0000256" key="2">
    <source>
        <dbReference type="ARBA" id="ARBA00023125"/>
    </source>
</evidence>
<evidence type="ECO:0000256" key="1">
    <source>
        <dbReference type="ARBA" id="ARBA00023015"/>
    </source>
</evidence>
<dbReference type="EMBL" id="BAABCJ010000005">
    <property type="protein sequence ID" value="GAA3708434.1"/>
    <property type="molecule type" value="Genomic_DNA"/>
</dbReference>
<keyword evidence="3" id="KW-0804">Transcription</keyword>
<gene>
    <name evidence="7" type="ORF">GCM10022377_22810</name>
</gene>
<feature type="compositionally biased region" description="Low complexity" evidence="5">
    <location>
        <begin position="210"/>
        <end position="222"/>
    </location>
</feature>
<feature type="region of interest" description="Disordered" evidence="5">
    <location>
        <begin position="210"/>
        <end position="253"/>
    </location>
</feature>
<dbReference type="InterPro" id="IPR009057">
    <property type="entry name" value="Homeodomain-like_sf"/>
</dbReference>
<dbReference type="PANTHER" id="PTHR30055">
    <property type="entry name" value="HTH-TYPE TRANSCRIPTIONAL REGULATOR RUTR"/>
    <property type="match status" value="1"/>
</dbReference>
<feature type="domain" description="HTH tetR-type" evidence="6">
    <location>
        <begin position="26"/>
        <end position="86"/>
    </location>
</feature>
<accession>A0ABP7DRC6</accession>
<dbReference type="SUPFAM" id="SSF46689">
    <property type="entry name" value="Homeodomain-like"/>
    <property type="match status" value="1"/>
</dbReference>
<dbReference type="PROSITE" id="PS01081">
    <property type="entry name" value="HTH_TETR_1"/>
    <property type="match status" value="1"/>
</dbReference>
<organism evidence="7 8">
    <name type="scientific">Zhihengliuella alba</name>
    <dbReference type="NCBI Taxonomy" id="547018"/>
    <lineage>
        <taxon>Bacteria</taxon>
        <taxon>Bacillati</taxon>
        <taxon>Actinomycetota</taxon>
        <taxon>Actinomycetes</taxon>
        <taxon>Micrococcales</taxon>
        <taxon>Micrococcaceae</taxon>
        <taxon>Zhihengliuella</taxon>
    </lineage>
</organism>